<reference evidence="1 2" key="1">
    <citation type="submission" date="2021-07" db="EMBL/GenBank/DDBJ databases">
        <title>Whole Genome Sequence of Nocardia Iowensis.</title>
        <authorList>
            <person name="Lamm A."/>
            <person name="Collins-Fairclough A.M."/>
            <person name="Bunk B."/>
            <person name="Sproer C."/>
        </authorList>
    </citation>
    <scope>NUCLEOTIDE SEQUENCE [LARGE SCALE GENOMIC DNA]</scope>
    <source>
        <strain evidence="1 2">NRRL 5646</strain>
    </source>
</reference>
<organism evidence="1 2">
    <name type="scientific">Nocardia iowensis</name>
    <dbReference type="NCBI Taxonomy" id="204891"/>
    <lineage>
        <taxon>Bacteria</taxon>
        <taxon>Bacillati</taxon>
        <taxon>Actinomycetota</taxon>
        <taxon>Actinomycetes</taxon>
        <taxon>Mycobacteriales</taxon>
        <taxon>Nocardiaceae</taxon>
        <taxon>Nocardia</taxon>
    </lineage>
</organism>
<dbReference type="EMBL" id="CP078145">
    <property type="protein sequence ID" value="QXN92823.1"/>
    <property type="molecule type" value="Genomic_DNA"/>
</dbReference>
<gene>
    <name evidence="1" type="ORF">KV110_06780</name>
</gene>
<keyword evidence="2" id="KW-1185">Reference proteome</keyword>
<accession>A0ABX8RT62</accession>
<protein>
    <submittedName>
        <fullName evidence="1">Uncharacterized protein</fullName>
    </submittedName>
</protein>
<evidence type="ECO:0000313" key="2">
    <source>
        <dbReference type="Proteomes" id="UP000694257"/>
    </source>
</evidence>
<proteinExistence type="predicted"/>
<name>A0ABX8RT62_NOCIO</name>
<sequence>MLAKSVDALASAERAPDERGPLGVCGLKNISPMMAAPPIRKLRMIAEVVTALPSGAVLEASKNPVVSGAAVVVVSGRAHQPPTTARISRPKTAEAIRVLITSPLSVTGTPLCIGLQLYERSCSHS</sequence>
<dbReference type="RefSeq" id="WP_218474385.1">
    <property type="nucleotide sequence ID" value="NZ_BAABJN010000005.1"/>
</dbReference>
<dbReference type="Proteomes" id="UP000694257">
    <property type="component" value="Chromosome"/>
</dbReference>
<evidence type="ECO:0000313" key="1">
    <source>
        <dbReference type="EMBL" id="QXN92823.1"/>
    </source>
</evidence>